<dbReference type="PROSITE" id="PS51918">
    <property type="entry name" value="RADICAL_SAM"/>
    <property type="match status" value="1"/>
</dbReference>
<dbReference type="InterPro" id="IPR058240">
    <property type="entry name" value="rSAM_sf"/>
</dbReference>
<evidence type="ECO:0000256" key="1">
    <source>
        <dbReference type="ARBA" id="ARBA00001933"/>
    </source>
</evidence>
<keyword evidence="7" id="KW-0411">Iron-sulfur</keyword>
<dbReference type="SFLD" id="SFLDG01070">
    <property type="entry name" value="PLP-dependent"/>
    <property type="match status" value="1"/>
</dbReference>
<dbReference type="EMBL" id="VOSL01000056">
    <property type="protein sequence ID" value="TXD34223.1"/>
    <property type="molecule type" value="Genomic_DNA"/>
</dbReference>
<dbReference type="Pfam" id="PF12544">
    <property type="entry name" value="LAM_C"/>
    <property type="match status" value="1"/>
</dbReference>
<dbReference type="AlphaFoldDB" id="A0A5C6WXQ7"/>
<comment type="caution">
    <text evidence="12">The sequence shown here is derived from an EMBL/GenBank/DDBJ whole genome shotgun (WGS) entry which is preliminary data.</text>
</comment>
<evidence type="ECO:0000256" key="7">
    <source>
        <dbReference type="ARBA" id="ARBA00023014"/>
    </source>
</evidence>
<dbReference type="NCBIfam" id="TIGR00238">
    <property type="entry name" value="KamA family radical SAM protein"/>
    <property type="match status" value="1"/>
</dbReference>
<gene>
    <name evidence="12" type="ORF">FRC96_14415</name>
</gene>
<keyword evidence="2" id="KW-0004">4Fe-4S</keyword>
<comment type="cofactor">
    <cofactor evidence="1 9">
        <name>pyridoxal 5'-phosphate</name>
        <dbReference type="ChEBI" id="CHEBI:597326"/>
    </cofactor>
</comment>
<evidence type="ECO:0000256" key="8">
    <source>
        <dbReference type="ARBA" id="ARBA00023235"/>
    </source>
</evidence>
<keyword evidence="6" id="KW-0408">Iron</keyword>
<feature type="region of interest" description="Disordered" evidence="10">
    <location>
        <begin position="1"/>
        <end position="33"/>
    </location>
</feature>
<dbReference type="GO" id="GO:0046872">
    <property type="term" value="F:metal ion binding"/>
    <property type="evidence" value="ECO:0007669"/>
    <property type="project" value="UniProtKB-KW"/>
</dbReference>
<evidence type="ECO:0000256" key="9">
    <source>
        <dbReference type="PIRSR" id="PIRSR603739-50"/>
    </source>
</evidence>
<keyword evidence="8" id="KW-0413">Isomerase</keyword>
<dbReference type="Proteomes" id="UP000321046">
    <property type="component" value="Unassembled WGS sequence"/>
</dbReference>
<feature type="modified residue" description="N6-(pyridoxal phosphate)lysine" evidence="9">
    <location>
        <position position="403"/>
    </location>
</feature>
<dbReference type="GO" id="GO:0051539">
    <property type="term" value="F:4 iron, 4 sulfur cluster binding"/>
    <property type="evidence" value="ECO:0007669"/>
    <property type="project" value="UniProtKB-KW"/>
</dbReference>
<evidence type="ECO:0000256" key="5">
    <source>
        <dbReference type="ARBA" id="ARBA00022898"/>
    </source>
</evidence>
<evidence type="ECO:0000256" key="4">
    <source>
        <dbReference type="ARBA" id="ARBA00022723"/>
    </source>
</evidence>
<dbReference type="PANTHER" id="PTHR30538">
    <property type="entry name" value="LYSINE 2,3-AMINOMUTASE-RELATED"/>
    <property type="match status" value="1"/>
</dbReference>
<organism evidence="12 13">
    <name type="scientific">Lujinxingia vulgaris</name>
    <dbReference type="NCBI Taxonomy" id="2600176"/>
    <lineage>
        <taxon>Bacteria</taxon>
        <taxon>Deltaproteobacteria</taxon>
        <taxon>Bradymonadales</taxon>
        <taxon>Lujinxingiaceae</taxon>
        <taxon>Lujinxingia</taxon>
    </lineage>
</organism>
<dbReference type="SUPFAM" id="SSF102114">
    <property type="entry name" value="Radical SAM enzymes"/>
    <property type="match status" value="1"/>
</dbReference>
<feature type="compositionally biased region" description="Basic and acidic residues" evidence="10">
    <location>
        <begin position="445"/>
        <end position="458"/>
    </location>
</feature>
<dbReference type="SFLD" id="SFLDS00029">
    <property type="entry name" value="Radical_SAM"/>
    <property type="match status" value="1"/>
</dbReference>
<dbReference type="PANTHER" id="PTHR30538:SF0">
    <property type="entry name" value="L-LYSINE 2,3-AMINOMUTASE AQ_1632-RELATED"/>
    <property type="match status" value="1"/>
</dbReference>
<feature type="region of interest" description="Disordered" evidence="10">
    <location>
        <begin position="445"/>
        <end position="473"/>
    </location>
</feature>
<name>A0A5C6WXQ7_9DELT</name>
<evidence type="ECO:0000256" key="6">
    <source>
        <dbReference type="ARBA" id="ARBA00023004"/>
    </source>
</evidence>
<keyword evidence="5 9" id="KW-0663">Pyridoxal phosphate</keyword>
<dbReference type="InterPro" id="IPR013785">
    <property type="entry name" value="Aldolase_TIM"/>
</dbReference>
<feature type="compositionally biased region" description="Basic and acidic residues" evidence="10">
    <location>
        <begin position="22"/>
        <end position="33"/>
    </location>
</feature>
<evidence type="ECO:0000313" key="12">
    <source>
        <dbReference type="EMBL" id="TXD34223.1"/>
    </source>
</evidence>
<keyword evidence="4" id="KW-0479">Metal-binding</keyword>
<dbReference type="GO" id="GO:0016853">
    <property type="term" value="F:isomerase activity"/>
    <property type="evidence" value="ECO:0007669"/>
    <property type="project" value="UniProtKB-KW"/>
</dbReference>
<dbReference type="InterPro" id="IPR007197">
    <property type="entry name" value="rSAM"/>
</dbReference>
<dbReference type="InterPro" id="IPR025895">
    <property type="entry name" value="LAM_C_dom"/>
</dbReference>
<accession>A0A5C6WXQ7</accession>
<evidence type="ECO:0000256" key="3">
    <source>
        <dbReference type="ARBA" id="ARBA00022691"/>
    </source>
</evidence>
<sequence>MASAENVPTPEKAPKSHAAPPAERKARPPVDPSVLRHRELKGGEFWREIPAFANVSEEEFLDYKWQMKNSLYGEDKLIELMEGLAPKAFVDDVLRGFHLAPMAVRVTPYLFSLIDWNDPLHDPIRTQFIPVASRLTVDHPMLTLDSLHEQADAPVEGLTHRYHDKALFLPLDTCPVYCRFCTRSYAIGVDTDVVEKVSLKVSPKRWEEAFAYIESRPELEDIVISGGDAYNLAFKHIEAIGMRLLEIPNIRRIRFATKGLAVMPMKILSDERWLDAVTRVADHGRKVHKQVAIHTHFNNPNEITEISRRATNTLFERGITVRNQSVLQRGVNDDPETMRLLVKRLGEVNVEAYYVYQHDMVQGVEDLRTSLQTNLDIEKFVRGATAGFNTPTFVVDAPGGGGKREAHSYEHYDRETGVSVYSAPSVKPGQLFTYFDPLHSLSESARSDWKDAGKREQMVQDALSAARNHQGQR</sequence>
<dbReference type="InterPro" id="IPR003739">
    <property type="entry name" value="Lys_aminomutase/Glu_NH3_mut"/>
</dbReference>
<evidence type="ECO:0000259" key="11">
    <source>
        <dbReference type="PROSITE" id="PS51918"/>
    </source>
</evidence>
<dbReference type="Gene3D" id="3.20.20.70">
    <property type="entry name" value="Aldolase class I"/>
    <property type="match status" value="1"/>
</dbReference>
<keyword evidence="3" id="KW-0949">S-adenosyl-L-methionine</keyword>
<reference evidence="12 13" key="1">
    <citation type="submission" date="2019-08" db="EMBL/GenBank/DDBJ databases">
        <title>Bradymonadales sp. TMQ2.</title>
        <authorList>
            <person name="Liang Q."/>
        </authorList>
    </citation>
    <scope>NUCLEOTIDE SEQUENCE [LARGE SCALE GENOMIC DNA]</scope>
    <source>
        <strain evidence="12 13">TMQ2</strain>
    </source>
</reference>
<dbReference type="OrthoDB" id="9768064at2"/>
<dbReference type="RefSeq" id="WP_146975380.1">
    <property type="nucleotide sequence ID" value="NZ_VOSL01000056.1"/>
</dbReference>
<evidence type="ECO:0000256" key="10">
    <source>
        <dbReference type="SAM" id="MobiDB-lite"/>
    </source>
</evidence>
<evidence type="ECO:0000256" key="2">
    <source>
        <dbReference type="ARBA" id="ARBA00022485"/>
    </source>
</evidence>
<feature type="domain" description="Radical SAM core" evidence="11">
    <location>
        <begin position="160"/>
        <end position="384"/>
    </location>
</feature>
<evidence type="ECO:0000313" key="13">
    <source>
        <dbReference type="Proteomes" id="UP000321046"/>
    </source>
</evidence>
<proteinExistence type="predicted"/>
<protein>
    <submittedName>
        <fullName evidence="12">KamA family radical SAM protein</fullName>
    </submittedName>
</protein>